<organism evidence="2 3">
    <name type="scientific">Holothuria leucospilota</name>
    <name type="common">Black long sea cucumber</name>
    <name type="synonym">Mertensiothuria leucospilota</name>
    <dbReference type="NCBI Taxonomy" id="206669"/>
    <lineage>
        <taxon>Eukaryota</taxon>
        <taxon>Metazoa</taxon>
        <taxon>Echinodermata</taxon>
        <taxon>Eleutherozoa</taxon>
        <taxon>Echinozoa</taxon>
        <taxon>Holothuroidea</taxon>
        <taxon>Aspidochirotacea</taxon>
        <taxon>Aspidochirotida</taxon>
        <taxon>Holothuriidae</taxon>
        <taxon>Holothuria</taxon>
    </lineage>
</organism>
<feature type="region of interest" description="Disordered" evidence="1">
    <location>
        <begin position="1"/>
        <end position="50"/>
    </location>
</feature>
<gene>
    <name evidence="2" type="ORF">HOLleu_37954</name>
</gene>
<name>A0A9Q1BEW6_HOLLE</name>
<feature type="compositionally biased region" description="Polar residues" evidence="1">
    <location>
        <begin position="1"/>
        <end position="16"/>
    </location>
</feature>
<dbReference type="EMBL" id="JAIZAY010000020">
    <property type="protein sequence ID" value="KAJ8022923.1"/>
    <property type="molecule type" value="Genomic_DNA"/>
</dbReference>
<proteinExistence type="predicted"/>
<evidence type="ECO:0000256" key="1">
    <source>
        <dbReference type="SAM" id="MobiDB-lite"/>
    </source>
</evidence>
<evidence type="ECO:0000313" key="3">
    <source>
        <dbReference type="Proteomes" id="UP001152320"/>
    </source>
</evidence>
<protein>
    <submittedName>
        <fullName evidence="2">Uncharacterized protein</fullName>
    </submittedName>
</protein>
<sequence length="74" mass="8056">MTTDTSQVHTSQNGRETTNKQQDEGVVTTQPRSTSKDEDGNQDEEEEVGRGQECGLICICIEITECCCDLLCGG</sequence>
<comment type="caution">
    <text evidence="2">The sequence shown here is derived from an EMBL/GenBank/DDBJ whole genome shotgun (WGS) entry which is preliminary data.</text>
</comment>
<dbReference type="AlphaFoldDB" id="A0A9Q1BEW6"/>
<reference evidence="2" key="1">
    <citation type="submission" date="2021-10" db="EMBL/GenBank/DDBJ databases">
        <title>Tropical sea cucumber genome reveals ecological adaptation and Cuvierian tubules defense mechanism.</title>
        <authorList>
            <person name="Chen T."/>
        </authorList>
    </citation>
    <scope>NUCLEOTIDE SEQUENCE</scope>
    <source>
        <strain evidence="2">Nanhai2018</strain>
        <tissue evidence="2">Muscle</tissue>
    </source>
</reference>
<evidence type="ECO:0000313" key="2">
    <source>
        <dbReference type="EMBL" id="KAJ8022923.1"/>
    </source>
</evidence>
<accession>A0A9Q1BEW6</accession>
<dbReference type="Proteomes" id="UP001152320">
    <property type="component" value="Chromosome 20"/>
</dbReference>
<keyword evidence="3" id="KW-1185">Reference proteome</keyword>